<dbReference type="OrthoDB" id="1912561at2759"/>
<sequence length="206" mass="22636">MGGIHGSSAITEHTHGKNEKLVDMAVFSRPGCYLSSPSSPCISDRHLSSFSSMSTDSSNESPIITTIPVTTPSLTIVHFPSSLKLLSNNYLGWKTQVEAVLHGLDLFKYIDGFFPPPSPTIDTFGRSIPHPDFQAWFRQDRLLFGALVGSLSLPIVPLITNATSSFDAWKILSNTYASPSRGHIKQLKHRLKQSSKTPTQSITDYM</sequence>
<reference evidence="1 2" key="1">
    <citation type="submission" date="2019-05" db="EMBL/GenBank/DDBJ databases">
        <title>Mikania micrantha, genome provides insights into the molecular mechanism of rapid growth.</title>
        <authorList>
            <person name="Liu B."/>
        </authorList>
    </citation>
    <scope>NUCLEOTIDE SEQUENCE [LARGE SCALE GENOMIC DNA]</scope>
    <source>
        <strain evidence="1">NLD-2019</strain>
        <tissue evidence="1">Leaf</tissue>
    </source>
</reference>
<dbReference type="EMBL" id="SZYD01000018">
    <property type="protein sequence ID" value="KAD2804380.1"/>
    <property type="molecule type" value="Genomic_DNA"/>
</dbReference>
<name>A0A5N6LS89_9ASTR</name>
<dbReference type="Pfam" id="PF14223">
    <property type="entry name" value="Retrotran_gag_2"/>
    <property type="match status" value="1"/>
</dbReference>
<evidence type="ECO:0000313" key="2">
    <source>
        <dbReference type="Proteomes" id="UP000326396"/>
    </source>
</evidence>
<dbReference type="PANTHER" id="PTHR47481:SF22">
    <property type="entry name" value="RETROTRANSPOSON GAG DOMAIN-CONTAINING PROTEIN"/>
    <property type="match status" value="1"/>
</dbReference>
<protein>
    <recommendedName>
        <fullName evidence="3">Retrotransposon Copia-like N-terminal domain-containing protein</fullName>
    </recommendedName>
</protein>
<evidence type="ECO:0000313" key="1">
    <source>
        <dbReference type="EMBL" id="KAD2804380.1"/>
    </source>
</evidence>
<proteinExistence type="predicted"/>
<dbReference type="Proteomes" id="UP000326396">
    <property type="component" value="Linkage Group LG8"/>
</dbReference>
<gene>
    <name evidence="1" type="ORF">E3N88_37757</name>
</gene>
<evidence type="ECO:0008006" key="3">
    <source>
        <dbReference type="Google" id="ProtNLM"/>
    </source>
</evidence>
<dbReference type="PANTHER" id="PTHR47481">
    <property type="match status" value="1"/>
</dbReference>
<dbReference type="AlphaFoldDB" id="A0A5N6LS89"/>
<accession>A0A5N6LS89</accession>
<keyword evidence="2" id="KW-1185">Reference proteome</keyword>
<comment type="caution">
    <text evidence="1">The sequence shown here is derived from an EMBL/GenBank/DDBJ whole genome shotgun (WGS) entry which is preliminary data.</text>
</comment>
<organism evidence="1 2">
    <name type="scientific">Mikania micrantha</name>
    <name type="common">bitter vine</name>
    <dbReference type="NCBI Taxonomy" id="192012"/>
    <lineage>
        <taxon>Eukaryota</taxon>
        <taxon>Viridiplantae</taxon>
        <taxon>Streptophyta</taxon>
        <taxon>Embryophyta</taxon>
        <taxon>Tracheophyta</taxon>
        <taxon>Spermatophyta</taxon>
        <taxon>Magnoliopsida</taxon>
        <taxon>eudicotyledons</taxon>
        <taxon>Gunneridae</taxon>
        <taxon>Pentapetalae</taxon>
        <taxon>asterids</taxon>
        <taxon>campanulids</taxon>
        <taxon>Asterales</taxon>
        <taxon>Asteraceae</taxon>
        <taxon>Asteroideae</taxon>
        <taxon>Heliantheae alliance</taxon>
        <taxon>Eupatorieae</taxon>
        <taxon>Mikania</taxon>
    </lineage>
</organism>